<comment type="caution">
    <text evidence="5">The sequence shown here is derived from an EMBL/GenBank/DDBJ whole genome shotgun (WGS) entry which is preliminary data.</text>
</comment>
<keyword evidence="1" id="KW-0147">Chitin-binding</keyword>
<protein>
    <submittedName>
        <fullName evidence="5">Carbohydrate-binding module family 50 protein</fullName>
    </submittedName>
</protein>
<dbReference type="PANTHER" id="PTHR34997:SF2">
    <property type="entry name" value="LYSM DOMAIN-CONTAINING PROTEIN-RELATED"/>
    <property type="match status" value="1"/>
</dbReference>
<accession>A0A9P4IXJ7</accession>
<keyword evidence="2" id="KW-0732">Signal</keyword>
<evidence type="ECO:0000313" key="5">
    <source>
        <dbReference type="EMBL" id="KAF2150411.1"/>
    </source>
</evidence>
<dbReference type="EMBL" id="ML996089">
    <property type="protein sequence ID" value="KAF2150411.1"/>
    <property type="molecule type" value="Genomic_DNA"/>
</dbReference>
<keyword evidence="6" id="KW-1185">Reference proteome</keyword>
<reference evidence="5" key="1">
    <citation type="journal article" date="2020" name="Stud. Mycol.">
        <title>101 Dothideomycetes genomes: a test case for predicting lifestyles and emergence of pathogens.</title>
        <authorList>
            <person name="Haridas S."/>
            <person name="Albert R."/>
            <person name="Binder M."/>
            <person name="Bloem J."/>
            <person name="Labutti K."/>
            <person name="Salamov A."/>
            <person name="Andreopoulos B."/>
            <person name="Baker S."/>
            <person name="Barry K."/>
            <person name="Bills G."/>
            <person name="Bluhm B."/>
            <person name="Cannon C."/>
            <person name="Castanera R."/>
            <person name="Culley D."/>
            <person name="Daum C."/>
            <person name="Ezra D."/>
            <person name="Gonzalez J."/>
            <person name="Henrissat B."/>
            <person name="Kuo A."/>
            <person name="Liang C."/>
            <person name="Lipzen A."/>
            <person name="Lutzoni F."/>
            <person name="Magnuson J."/>
            <person name="Mondo S."/>
            <person name="Nolan M."/>
            <person name="Ohm R."/>
            <person name="Pangilinan J."/>
            <person name="Park H.-J."/>
            <person name="Ramirez L."/>
            <person name="Alfaro M."/>
            <person name="Sun H."/>
            <person name="Tritt A."/>
            <person name="Yoshinaga Y."/>
            <person name="Zwiers L.-H."/>
            <person name="Turgeon B."/>
            <person name="Goodwin S."/>
            <person name="Spatafora J."/>
            <person name="Crous P."/>
            <person name="Grigoriev I."/>
        </authorList>
    </citation>
    <scope>NUCLEOTIDE SEQUENCE</scope>
    <source>
        <strain evidence="5">CBS 260.36</strain>
    </source>
</reference>
<dbReference type="Pfam" id="PF01476">
    <property type="entry name" value="LysM"/>
    <property type="match status" value="3"/>
</dbReference>
<dbReference type="InterPro" id="IPR052210">
    <property type="entry name" value="LysM1-like"/>
</dbReference>
<dbReference type="InterPro" id="IPR018392">
    <property type="entry name" value="LysM"/>
</dbReference>
<sequence>MGQVNCSFSIQADPGDTCASIASQFSISLNDFNTWNPSVGPNCSTGVVAGQSYCVEATITPISSTSTTVTTKATTTSTQSSSSTTFITVTTTTAPSGPSPTQAGLAANCLWPLKDRFLAVLTFDAGNNFYMVQSGDTCSTIVANETWNPAVGSGCSSLWLGYYVCVGVPGTPSKPTAPATTTPSGPSPTQAGLIPTCNRFYEVASGDTCAAIQAKYNTFTLQQFYSWNPAVGNTCSSLWLGYYVCIGVPGTPTTPVSSPTPTANGPQPQQPGITASCKTFYQVQSGDYCQAIADKYHVSLQQFESWNPSVGVSVSCPCWVTRDDLTRRRVGAKVFGRDTTSVWVPSTMRRGLIAIGLIGGVMQLSCNLLADNLTSGTLHDE</sequence>
<evidence type="ECO:0000259" key="4">
    <source>
        <dbReference type="PROSITE" id="PS51782"/>
    </source>
</evidence>
<dbReference type="AlphaFoldDB" id="A0A9P4IXJ7"/>
<feature type="domain" description="LysM" evidence="4">
    <location>
        <begin position="199"/>
        <end position="246"/>
    </location>
</feature>
<dbReference type="OrthoDB" id="2281372at2759"/>
<feature type="domain" description="LysM" evidence="4">
    <location>
        <begin position="279"/>
        <end position="327"/>
    </location>
</feature>
<dbReference type="SUPFAM" id="SSF54106">
    <property type="entry name" value="LysM domain"/>
    <property type="match status" value="3"/>
</dbReference>
<proteinExistence type="predicted"/>
<dbReference type="PROSITE" id="PS51782">
    <property type="entry name" value="LYSM"/>
    <property type="match status" value="3"/>
</dbReference>
<name>A0A9P4IXJ7_9PEZI</name>
<dbReference type="PANTHER" id="PTHR34997">
    <property type="entry name" value="AM15"/>
    <property type="match status" value="1"/>
</dbReference>
<dbReference type="Gene3D" id="3.10.350.10">
    <property type="entry name" value="LysM domain"/>
    <property type="match status" value="4"/>
</dbReference>
<dbReference type="GO" id="GO:0008061">
    <property type="term" value="F:chitin binding"/>
    <property type="evidence" value="ECO:0007669"/>
    <property type="project" value="UniProtKB-KW"/>
</dbReference>
<evidence type="ECO:0000256" key="2">
    <source>
        <dbReference type="ARBA" id="ARBA00022729"/>
    </source>
</evidence>
<gene>
    <name evidence="5" type="ORF">K461DRAFT_269866</name>
</gene>
<dbReference type="SMART" id="SM00257">
    <property type="entry name" value="LysM"/>
    <property type="match status" value="4"/>
</dbReference>
<keyword evidence="3" id="KW-0843">Virulence</keyword>
<organism evidence="5 6">
    <name type="scientific">Myriangium duriaei CBS 260.36</name>
    <dbReference type="NCBI Taxonomy" id="1168546"/>
    <lineage>
        <taxon>Eukaryota</taxon>
        <taxon>Fungi</taxon>
        <taxon>Dikarya</taxon>
        <taxon>Ascomycota</taxon>
        <taxon>Pezizomycotina</taxon>
        <taxon>Dothideomycetes</taxon>
        <taxon>Dothideomycetidae</taxon>
        <taxon>Myriangiales</taxon>
        <taxon>Myriangiaceae</taxon>
        <taxon>Myriangium</taxon>
    </lineage>
</organism>
<evidence type="ECO:0000256" key="3">
    <source>
        <dbReference type="ARBA" id="ARBA00023026"/>
    </source>
</evidence>
<dbReference type="InterPro" id="IPR036779">
    <property type="entry name" value="LysM_dom_sf"/>
</dbReference>
<evidence type="ECO:0000313" key="6">
    <source>
        <dbReference type="Proteomes" id="UP000799439"/>
    </source>
</evidence>
<feature type="domain" description="LysM" evidence="4">
    <location>
        <begin position="8"/>
        <end position="55"/>
    </location>
</feature>
<dbReference type="Proteomes" id="UP000799439">
    <property type="component" value="Unassembled WGS sequence"/>
</dbReference>
<evidence type="ECO:0000256" key="1">
    <source>
        <dbReference type="ARBA" id="ARBA00022669"/>
    </source>
</evidence>
<dbReference type="CDD" id="cd00118">
    <property type="entry name" value="LysM"/>
    <property type="match status" value="4"/>
</dbReference>